<protein>
    <recommendedName>
        <fullName evidence="1">peptide chain release factor N(5)-glutamine methyltransferase</fullName>
        <ecNumber evidence="1">2.1.1.297</ecNumber>
    </recommendedName>
</protein>
<dbReference type="InterPro" id="IPR004556">
    <property type="entry name" value="HemK-like"/>
</dbReference>
<evidence type="ECO:0000256" key="1">
    <source>
        <dbReference type="ARBA" id="ARBA00012771"/>
    </source>
</evidence>
<dbReference type="PROSITE" id="PS00092">
    <property type="entry name" value="N6_MTASE"/>
    <property type="match status" value="1"/>
</dbReference>
<comment type="caution">
    <text evidence="7">The sequence shown here is derived from an EMBL/GenBank/DDBJ whole genome shotgun (WGS) entry which is preliminary data.</text>
</comment>
<dbReference type="InterPro" id="IPR029063">
    <property type="entry name" value="SAM-dependent_MTases_sf"/>
</dbReference>
<feature type="domain" description="Methyltransferase small" evidence="6">
    <location>
        <begin position="123"/>
        <end position="210"/>
    </location>
</feature>
<sequence length="300" mass="33612">MRVNIKQLSRKLSRQLLQICDNDTRLAQRELYWMLEHVLANNTDSTQSHLTLGDTKKLINMVTDRVEHHKPLQYILGTQPFCDLDIITRPPTLIPRWETEEWVYRLLTYIKDSIQTRQIEKPVRVLDLCTGSGCIALALARHLPTHSAHIQAVDVSASALNLARLNARELAAQLSNNVIFSSMDILSTDQISDEPFDLIVSNPPYVTHAEYDALTPDVKNWEDPGALVAENDGMAFHLHIAKAIGTRGILSPRLAWPRLVMEIGGSHQVSPITCALHENGLKDVQVWKDLAGKDRAIAAG</sequence>
<reference evidence="7" key="1">
    <citation type="submission" date="2020-12" db="EMBL/GenBank/DDBJ databases">
        <title>Metabolic potential, ecology and presence of endohyphal bacteria is reflected in genomic diversity of Mucoromycotina.</title>
        <authorList>
            <person name="Muszewska A."/>
            <person name="Okrasinska A."/>
            <person name="Steczkiewicz K."/>
            <person name="Drgas O."/>
            <person name="Orlowska M."/>
            <person name="Perlinska-Lenart U."/>
            <person name="Aleksandrzak-Piekarczyk T."/>
            <person name="Szatraj K."/>
            <person name="Zielenkiewicz U."/>
            <person name="Pilsyk S."/>
            <person name="Malc E."/>
            <person name="Mieczkowski P."/>
            <person name="Kruszewska J.S."/>
            <person name="Biernat P."/>
            <person name="Pawlowska J."/>
        </authorList>
    </citation>
    <scope>NUCLEOTIDE SEQUENCE</scope>
    <source>
        <strain evidence="7">WA0000067209</strain>
    </source>
</reference>
<accession>A0A8H7PKA0</accession>
<dbReference type="SUPFAM" id="SSF53335">
    <property type="entry name" value="S-adenosyl-L-methionine-dependent methyltransferases"/>
    <property type="match status" value="1"/>
</dbReference>
<dbReference type="PANTHER" id="PTHR18895:SF74">
    <property type="entry name" value="MTRF1L RELEASE FACTOR GLUTAMINE METHYLTRANSFERASE"/>
    <property type="match status" value="1"/>
</dbReference>
<dbReference type="Pfam" id="PF05175">
    <property type="entry name" value="MTS"/>
    <property type="match status" value="1"/>
</dbReference>
<dbReference type="EC" id="2.1.1.297" evidence="1"/>
<dbReference type="Gene3D" id="1.10.8.10">
    <property type="entry name" value="DNA helicase RuvA subunit, C-terminal domain"/>
    <property type="match status" value="1"/>
</dbReference>
<dbReference type="OrthoDB" id="269872at2759"/>
<dbReference type="AlphaFoldDB" id="A0A8H7PKA0"/>
<dbReference type="GO" id="GO:0005739">
    <property type="term" value="C:mitochondrion"/>
    <property type="evidence" value="ECO:0007669"/>
    <property type="project" value="TreeGrafter"/>
</dbReference>
<dbReference type="NCBIfam" id="TIGR00536">
    <property type="entry name" value="hemK_fam"/>
    <property type="match status" value="1"/>
</dbReference>
<dbReference type="InterPro" id="IPR007848">
    <property type="entry name" value="Small_mtfrase_dom"/>
</dbReference>
<evidence type="ECO:0000256" key="5">
    <source>
        <dbReference type="ARBA" id="ARBA00048391"/>
    </source>
</evidence>
<dbReference type="InterPro" id="IPR002052">
    <property type="entry name" value="DNA_methylase_N6_adenine_CS"/>
</dbReference>
<name>A0A8H7PKA0_MORIS</name>
<dbReference type="EMBL" id="JAEPQZ010000011">
    <property type="protein sequence ID" value="KAG2175481.1"/>
    <property type="molecule type" value="Genomic_DNA"/>
</dbReference>
<evidence type="ECO:0000256" key="4">
    <source>
        <dbReference type="ARBA" id="ARBA00022691"/>
    </source>
</evidence>
<gene>
    <name evidence="7" type="ORF">INT43_001128</name>
</gene>
<dbReference type="PANTHER" id="PTHR18895">
    <property type="entry name" value="HEMK METHYLTRANSFERASE"/>
    <property type="match status" value="1"/>
</dbReference>
<dbReference type="CDD" id="cd02440">
    <property type="entry name" value="AdoMet_MTases"/>
    <property type="match status" value="1"/>
</dbReference>
<dbReference type="GO" id="GO:0102559">
    <property type="term" value="F:peptide chain release factor N(5)-glutamine methyltransferase activity"/>
    <property type="evidence" value="ECO:0007669"/>
    <property type="project" value="UniProtKB-EC"/>
</dbReference>
<comment type="catalytic activity">
    <reaction evidence="5">
        <text>L-glutaminyl-[peptide chain release factor] + S-adenosyl-L-methionine = N(5)-methyl-L-glutaminyl-[peptide chain release factor] + S-adenosyl-L-homocysteine + H(+)</text>
        <dbReference type="Rhea" id="RHEA:42896"/>
        <dbReference type="Rhea" id="RHEA-COMP:10271"/>
        <dbReference type="Rhea" id="RHEA-COMP:10272"/>
        <dbReference type="ChEBI" id="CHEBI:15378"/>
        <dbReference type="ChEBI" id="CHEBI:30011"/>
        <dbReference type="ChEBI" id="CHEBI:57856"/>
        <dbReference type="ChEBI" id="CHEBI:59789"/>
        <dbReference type="ChEBI" id="CHEBI:61891"/>
        <dbReference type="EC" id="2.1.1.297"/>
    </reaction>
</comment>
<dbReference type="GO" id="GO:0032259">
    <property type="term" value="P:methylation"/>
    <property type="evidence" value="ECO:0007669"/>
    <property type="project" value="UniProtKB-KW"/>
</dbReference>
<dbReference type="Proteomes" id="UP000654370">
    <property type="component" value="Unassembled WGS sequence"/>
</dbReference>
<keyword evidence="3" id="KW-0808">Transferase</keyword>
<keyword evidence="2" id="KW-0489">Methyltransferase</keyword>
<keyword evidence="8" id="KW-1185">Reference proteome</keyword>
<keyword evidence="4" id="KW-0949">S-adenosyl-L-methionine</keyword>
<evidence type="ECO:0000313" key="8">
    <source>
        <dbReference type="Proteomes" id="UP000654370"/>
    </source>
</evidence>
<evidence type="ECO:0000256" key="2">
    <source>
        <dbReference type="ARBA" id="ARBA00022603"/>
    </source>
</evidence>
<dbReference type="GO" id="GO:0003676">
    <property type="term" value="F:nucleic acid binding"/>
    <property type="evidence" value="ECO:0007669"/>
    <property type="project" value="InterPro"/>
</dbReference>
<dbReference type="Gene3D" id="3.40.50.150">
    <property type="entry name" value="Vaccinia Virus protein VP39"/>
    <property type="match status" value="1"/>
</dbReference>
<evidence type="ECO:0000256" key="3">
    <source>
        <dbReference type="ARBA" id="ARBA00022679"/>
    </source>
</evidence>
<evidence type="ECO:0000259" key="6">
    <source>
        <dbReference type="Pfam" id="PF05175"/>
    </source>
</evidence>
<evidence type="ECO:0000313" key="7">
    <source>
        <dbReference type="EMBL" id="KAG2175481.1"/>
    </source>
</evidence>
<organism evidence="7 8">
    <name type="scientific">Mortierella isabellina</name>
    <name type="common">Filamentous fungus</name>
    <name type="synonym">Umbelopsis isabellina</name>
    <dbReference type="NCBI Taxonomy" id="91625"/>
    <lineage>
        <taxon>Eukaryota</taxon>
        <taxon>Fungi</taxon>
        <taxon>Fungi incertae sedis</taxon>
        <taxon>Mucoromycota</taxon>
        <taxon>Mucoromycotina</taxon>
        <taxon>Umbelopsidomycetes</taxon>
        <taxon>Umbelopsidales</taxon>
        <taxon>Umbelopsidaceae</taxon>
        <taxon>Umbelopsis</taxon>
    </lineage>
</organism>
<proteinExistence type="predicted"/>
<dbReference type="InterPro" id="IPR050320">
    <property type="entry name" value="N5-glutamine_MTase"/>
</dbReference>